<dbReference type="PANTHER" id="PTHR42924">
    <property type="entry name" value="EXONUCLEASE"/>
    <property type="match status" value="1"/>
</dbReference>
<accession>A0A4V3CX92</accession>
<evidence type="ECO:0000313" key="3">
    <source>
        <dbReference type="EMBL" id="TDP89348.1"/>
    </source>
</evidence>
<feature type="region of interest" description="Disordered" evidence="1">
    <location>
        <begin position="1"/>
        <end position="29"/>
    </location>
</feature>
<dbReference type="InterPro" id="IPR004013">
    <property type="entry name" value="PHP_dom"/>
</dbReference>
<keyword evidence="4" id="KW-1185">Reference proteome</keyword>
<dbReference type="InterPro" id="IPR052018">
    <property type="entry name" value="PHP_domain"/>
</dbReference>
<dbReference type="Proteomes" id="UP000295601">
    <property type="component" value="Unassembled WGS sequence"/>
</dbReference>
<proteinExistence type="predicted"/>
<dbReference type="InterPro" id="IPR016195">
    <property type="entry name" value="Pol/histidinol_Pase-like"/>
</dbReference>
<dbReference type="SMART" id="SM00481">
    <property type="entry name" value="POLIIIAc"/>
    <property type="match status" value="1"/>
</dbReference>
<dbReference type="SUPFAM" id="SSF89550">
    <property type="entry name" value="PHP domain-like"/>
    <property type="match status" value="1"/>
</dbReference>
<feature type="compositionally biased region" description="Basic and acidic residues" evidence="1">
    <location>
        <begin position="17"/>
        <end position="29"/>
    </location>
</feature>
<evidence type="ECO:0000313" key="4">
    <source>
        <dbReference type="Proteomes" id="UP000295601"/>
    </source>
</evidence>
<dbReference type="PANTHER" id="PTHR42924:SF3">
    <property type="entry name" value="POLYMERASE_HISTIDINOL PHOSPHATASE N-TERMINAL DOMAIN-CONTAINING PROTEIN"/>
    <property type="match status" value="1"/>
</dbReference>
<protein>
    <recommendedName>
        <fullName evidence="2">Polymerase/histidinol phosphatase N-terminal domain-containing protein</fullName>
    </recommendedName>
</protein>
<name>A0A4V3CX92_9MICO</name>
<dbReference type="EMBL" id="SNYA01000010">
    <property type="protein sequence ID" value="TDP89348.1"/>
    <property type="molecule type" value="Genomic_DNA"/>
</dbReference>
<dbReference type="GO" id="GO:0035312">
    <property type="term" value="F:5'-3' DNA exonuclease activity"/>
    <property type="evidence" value="ECO:0007669"/>
    <property type="project" value="TreeGrafter"/>
</dbReference>
<reference evidence="3 4" key="1">
    <citation type="submission" date="2019-03" db="EMBL/GenBank/DDBJ databases">
        <title>Genomic analyses of the natural microbiome of Caenorhabditis elegans.</title>
        <authorList>
            <person name="Samuel B."/>
        </authorList>
    </citation>
    <scope>NUCLEOTIDE SEQUENCE [LARGE SCALE GENOMIC DNA]</scope>
    <source>
        <strain evidence="3 4">JUb18</strain>
    </source>
</reference>
<gene>
    <name evidence="3" type="ORF">EDF62_3433</name>
</gene>
<organism evidence="3 4">
    <name type="scientific">Leucobacter luti</name>
    <dbReference type="NCBI Taxonomy" id="340320"/>
    <lineage>
        <taxon>Bacteria</taxon>
        <taxon>Bacillati</taxon>
        <taxon>Actinomycetota</taxon>
        <taxon>Actinomycetes</taxon>
        <taxon>Micrococcales</taxon>
        <taxon>Microbacteriaceae</taxon>
        <taxon>Leucobacter</taxon>
    </lineage>
</organism>
<dbReference type="InterPro" id="IPR003141">
    <property type="entry name" value="Pol/His_phosphatase_N"/>
</dbReference>
<dbReference type="AlphaFoldDB" id="A0A4V3CX92"/>
<dbReference type="GO" id="GO:0004534">
    <property type="term" value="F:5'-3' RNA exonuclease activity"/>
    <property type="evidence" value="ECO:0007669"/>
    <property type="project" value="TreeGrafter"/>
</dbReference>
<comment type="caution">
    <text evidence="3">The sequence shown here is derived from an EMBL/GenBank/DDBJ whole genome shotgun (WGS) entry which is preliminary data.</text>
</comment>
<dbReference type="Gene3D" id="3.20.20.140">
    <property type="entry name" value="Metal-dependent hydrolases"/>
    <property type="match status" value="1"/>
</dbReference>
<dbReference type="Pfam" id="PF02811">
    <property type="entry name" value="PHP"/>
    <property type="match status" value="1"/>
</dbReference>
<sequence length="290" mass="31016">MTHRLKRMTHSGAGRGFDLHTHSVHSDGTTRPDAIAREAADIGLAGFALTDHDTIAGWDEARAAAAGAGIAFLPGMELTTQHDGRSRHLLAYGIDPGATELFTALSLVRSARLDRAREMVRRVSRDYTIRWEDVVGEEDARTVGRPHIADALVAAGYFADRSTAFEMVLYPGSAYYIGTYAIETLDAIRMVREAGGRSVLAHPAATRQRRATTGGELTALAAAGLWGVELNHPENRADWLPPLVAAVAALGLETTGASDYHGAGKANRLGERTTPEPVMRRLCAGLATPA</sequence>
<evidence type="ECO:0000256" key="1">
    <source>
        <dbReference type="SAM" id="MobiDB-lite"/>
    </source>
</evidence>
<feature type="domain" description="Polymerase/histidinol phosphatase N-terminal" evidence="2">
    <location>
        <begin position="17"/>
        <end position="82"/>
    </location>
</feature>
<evidence type="ECO:0000259" key="2">
    <source>
        <dbReference type="SMART" id="SM00481"/>
    </source>
</evidence>
<dbReference type="Gene3D" id="1.10.150.650">
    <property type="match status" value="1"/>
</dbReference>